<evidence type="ECO:0000256" key="8">
    <source>
        <dbReference type="ARBA" id="ARBA00022771"/>
    </source>
</evidence>
<feature type="compositionally biased region" description="Polar residues" evidence="13">
    <location>
        <begin position="43"/>
        <end position="52"/>
    </location>
</feature>
<evidence type="ECO:0000313" key="15">
    <source>
        <dbReference type="EnsemblMetazoa" id="SMAR005852-PA"/>
    </source>
</evidence>
<evidence type="ECO:0000313" key="16">
    <source>
        <dbReference type="Proteomes" id="UP000014500"/>
    </source>
</evidence>
<organism evidence="15 16">
    <name type="scientific">Strigamia maritima</name>
    <name type="common">European centipede</name>
    <name type="synonym">Geophilus maritimus</name>
    <dbReference type="NCBI Taxonomy" id="126957"/>
    <lineage>
        <taxon>Eukaryota</taxon>
        <taxon>Metazoa</taxon>
        <taxon>Ecdysozoa</taxon>
        <taxon>Arthropoda</taxon>
        <taxon>Myriapoda</taxon>
        <taxon>Chilopoda</taxon>
        <taxon>Pleurostigmophora</taxon>
        <taxon>Geophilomorpha</taxon>
        <taxon>Linotaeniidae</taxon>
        <taxon>Strigamia</taxon>
    </lineage>
</organism>
<accession>T1IXC1</accession>
<dbReference type="PANTHER" id="PTHR12681">
    <property type="entry name" value="ZINC FINGER-CONTAINING PROTEIN P48ZNF"/>
    <property type="match status" value="1"/>
</dbReference>
<dbReference type="PhylomeDB" id="T1IXC1"/>
<feature type="domain" description="C3H1-type" evidence="14">
    <location>
        <begin position="162"/>
        <end position="199"/>
    </location>
</feature>
<evidence type="ECO:0000256" key="4">
    <source>
        <dbReference type="ARBA" id="ARBA00015073"/>
    </source>
</evidence>
<comment type="similarity">
    <text evidence="3">Belongs to the ZC3H15/TMA46 family.</text>
</comment>
<evidence type="ECO:0000256" key="1">
    <source>
        <dbReference type="ARBA" id="ARBA00004123"/>
    </source>
</evidence>
<dbReference type="HOGENOM" id="CLU_042870_3_0_1"/>
<keyword evidence="11" id="KW-0539">Nucleus</keyword>
<evidence type="ECO:0000259" key="14">
    <source>
        <dbReference type="PROSITE" id="PS50103"/>
    </source>
</evidence>
<dbReference type="GO" id="GO:0008270">
    <property type="term" value="F:zinc ion binding"/>
    <property type="evidence" value="ECO:0007669"/>
    <property type="project" value="UniProtKB-KW"/>
</dbReference>
<feature type="region of interest" description="Disordered" evidence="13">
    <location>
        <begin position="250"/>
        <end position="270"/>
    </location>
</feature>
<name>T1IXC1_STRMM</name>
<evidence type="ECO:0000256" key="5">
    <source>
        <dbReference type="ARBA" id="ARBA00022490"/>
    </source>
</evidence>
<feature type="compositionally biased region" description="Basic and acidic residues" evidence="13">
    <location>
        <begin position="252"/>
        <end position="270"/>
    </location>
</feature>
<dbReference type="OMA" id="GREMFYF"/>
<dbReference type="AlphaFoldDB" id="T1IXC1"/>
<evidence type="ECO:0000256" key="2">
    <source>
        <dbReference type="ARBA" id="ARBA00004496"/>
    </source>
</evidence>
<dbReference type="Proteomes" id="UP000014500">
    <property type="component" value="Unassembled WGS sequence"/>
</dbReference>
<evidence type="ECO:0000256" key="13">
    <source>
        <dbReference type="SAM" id="MobiDB-lite"/>
    </source>
</evidence>
<keyword evidence="9 12" id="KW-0862">Zinc</keyword>
<reference evidence="15" key="2">
    <citation type="submission" date="2015-02" db="UniProtKB">
        <authorList>
            <consortium name="EnsemblMetazoa"/>
        </authorList>
    </citation>
    <scope>IDENTIFICATION</scope>
</reference>
<dbReference type="PANTHER" id="PTHR12681:SF0">
    <property type="entry name" value="ZINC FINGER CCCH DOMAIN-CONTAINING PROTEIN 15"/>
    <property type="match status" value="1"/>
</dbReference>
<dbReference type="Gene3D" id="6.20.400.10">
    <property type="match status" value="1"/>
</dbReference>
<feature type="zinc finger region" description="C3H1-type" evidence="12">
    <location>
        <begin position="162"/>
        <end position="199"/>
    </location>
</feature>
<evidence type="ECO:0000256" key="7">
    <source>
        <dbReference type="ARBA" id="ARBA00022737"/>
    </source>
</evidence>
<feature type="compositionally biased region" description="Low complexity" evidence="13">
    <location>
        <begin position="1"/>
        <end position="11"/>
    </location>
</feature>
<feature type="compositionally biased region" description="Acidic residues" evidence="13">
    <location>
        <begin position="363"/>
        <end position="372"/>
    </location>
</feature>
<dbReference type="GO" id="GO:0005829">
    <property type="term" value="C:cytosol"/>
    <property type="evidence" value="ECO:0007669"/>
    <property type="project" value="TreeGrafter"/>
</dbReference>
<evidence type="ECO:0000256" key="9">
    <source>
        <dbReference type="ARBA" id="ARBA00022833"/>
    </source>
</evidence>
<feature type="compositionally biased region" description="Basic and acidic residues" evidence="13">
    <location>
        <begin position="12"/>
        <end position="27"/>
    </location>
</feature>
<comment type="subcellular location">
    <subcellularLocation>
        <location evidence="2">Cytoplasm</location>
    </subcellularLocation>
    <subcellularLocation>
        <location evidence="1">Nucleus</location>
    </subcellularLocation>
</comment>
<evidence type="ECO:0000256" key="11">
    <source>
        <dbReference type="ARBA" id="ARBA00023242"/>
    </source>
</evidence>
<evidence type="ECO:0000256" key="10">
    <source>
        <dbReference type="ARBA" id="ARBA00023054"/>
    </source>
</evidence>
<dbReference type="Pfam" id="PF00642">
    <property type="entry name" value="zf-CCCH"/>
    <property type="match status" value="1"/>
</dbReference>
<keyword evidence="10" id="KW-0175">Coiled coil</keyword>
<keyword evidence="6 12" id="KW-0479">Metal-binding</keyword>
<evidence type="ECO:0000256" key="6">
    <source>
        <dbReference type="ARBA" id="ARBA00022723"/>
    </source>
</evidence>
<dbReference type="GO" id="GO:0002181">
    <property type="term" value="P:cytoplasmic translation"/>
    <property type="evidence" value="ECO:0007669"/>
    <property type="project" value="TreeGrafter"/>
</dbReference>
<protein>
    <recommendedName>
        <fullName evidence="4">Zinc finger CCCH domain-containing protein 15</fullName>
    </recommendedName>
</protein>
<dbReference type="eggNOG" id="KOG1763">
    <property type="taxonomic scope" value="Eukaryota"/>
</dbReference>
<keyword evidence="5" id="KW-0963">Cytoplasm</keyword>
<dbReference type="Pfam" id="PF16543">
    <property type="entry name" value="DFRP_C"/>
    <property type="match status" value="1"/>
</dbReference>
<keyword evidence="16" id="KW-1185">Reference proteome</keyword>
<evidence type="ECO:0000256" key="3">
    <source>
        <dbReference type="ARBA" id="ARBA00010043"/>
    </source>
</evidence>
<dbReference type="EnsemblMetazoa" id="SMAR005852-RA">
    <property type="protein sequence ID" value="SMAR005852-PA"/>
    <property type="gene ID" value="SMAR005852"/>
</dbReference>
<dbReference type="Gene3D" id="4.10.1000.10">
    <property type="entry name" value="Zinc finger, CCCH-type"/>
    <property type="match status" value="1"/>
</dbReference>
<dbReference type="FunFam" id="4.10.1000.10:FF:000050">
    <property type="entry name" value="AGAP008634-PA"/>
    <property type="match status" value="1"/>
</dbReference>
<dbReference type="STRING" id="126957.T1IXC1"/>
<dbReference type="InterPro" id="IPR032378">
    <property type="entry name" value="ZC3H15/TMA46_C"/>
</dbReference>
<feature type="region of interest" description="Disordered" evidence="13">
    <location>
        <begin position="1"/>
        <end position="27"/>
    </location>
</feature>
<dbReference type="InterPro" id="IPR000571">
    <property type="entry name" value="Znf_CCCH"/>
</dbReference>
<proteinExistence type="inferred from homology"/>
<feature type="region of interest" description="Disordered" evidence="13">
    <location>
        <begin position="324"/>
        <end position="372"/>
    </location>
</feature>
<feature type="compositionally biased region" description="Polar residues" evidence="13">
    <location>
        <begin position="326"/>
        <end position="338"/>
    </location>
</feature>
<reference evidence="16" key="1">
    <citation type="submission" date="2011-05" db="EMBL/GenBank/DDBJ databases">
        <authorList>
            <person name="Richards S.R."/>
            <person name="Qu J."/>
            <person name="Jiang H."/>
            <person name="Jhangiani S.N."/>
            <person name="Agravi P."/>
            <person name="Goodspeed R."/>
            <person name="Gross S."/>
            <person name="Mandapat C."/>
            <person name="Jackson L."/>
            <person name="Mathew T."/>
            <person name="Pu L."/>
            <person name="Thornton R."/>
            <person name="Saada N."/>
            <person name="Wilczek-Boney K.B."/>
            <person name="Lee S."/>
            <person name="Kovar C."/>
            <person name="Wu Y."/>
            <person name="Scherer S.E."/>
            <person name="Worley K.C."/>
            <person name="Muzny D.M."/>
            <person name="Gibbs R."/>
        </authorList>
    </citation>
    <scope>NUCLEOTIDE SEQUENCE</scope>
    <source>
        <strain evidence="16">Brora</strain>
    </source>
</reference>
<dbReference type="EMBL" id="JH431646">
    <property type="status" value="NOT_ANNOTATED_CDS"/>
    <property type="molecule type" value="Genomic_DNA"/>
</dbReference>
<dbReference type="PROSITE" id="PS50103">
    <property type="entry name" value="ZF_C3H1"/>
    <property type="match status" value="2"/>
</dbReference>
<feature type="zinc finger region" description="C3H1-type" evidence="12">
    <location>
        <begin position="92"/>
        <end position="119"/>
    </location>
</feature>
<feature type="region of interest" description="Disordered" evidence="13">
    <location>
        <begin position="43"/>
        <end position="63"/>
    </location>
</feature>
<dbReference type="SMART" id="SM00356">
    <property type="entry name" value="ZnF_C3H1"/>
    <property type="match status" value="2"/>
</dbReference>
<keyword evidence="7" id="KW-0677">Repeat</keyword>
<sequence>MPPKTKSSAPTKKTEQKKKEKIIEDKTFGLKNKKGAKTQKFIQQVQHQVKSSGTKKVDEKKTETTKVDKKKEALELNQLFKPVNQKVEKGTDPKSVLCAFFKQGQCAKGDRCKFSHDLNLERKAEKRSIYVDMRDDDNMDNWDEDKLKEVVAQKHAEADLKLKTEIICKYFVDALEKSKYGWFWECPKGEKCIYRHALPPGFVLNKDKKKEDKVDELSIEDLVEKERINLGSNLTKVTLETFLAWKKRKQKEKKDTNQSEEARKKAEFKAGRSIGLSGREMFTFRPEMAAEDQTEDDEVAFDTSTYAQENKDDSPIHEVILDNIRAQATESSDSTESQKLGEASGGMEVDDASLASPLTPEEVPIDEDLFADDDEDLDELEENLDELELNA</sequence>
<evidence type="ECO:0000256" key="12">
    <source>
        <dbReference type="PROSITE-ProRule" id="PRU00723"/>
    </source>
</evidence>
<dbReference type="GO" id="GO:0003729">
    <property type="term" value="F:mRNA binding"/>
    <property type="evidence" value="ECO:0007669"/>
    <property type="project" value="TreeGrafter"/>
</dbReference>
<dbReference type="GO" id="GO:0005634">
    <property type="term" value="C:nucleus"/>
    <property type="evidence" value="ECO:0007669"/>
    <property type="project" value="UniProtKB-SubCell"/>
</dbReference>
<dbReference type="InterPro" id="IPR036855">
    <property type="entry name" value="Znf_CCCH_sf"/>
</dbReference>
<keyword evidence="8 12" id="KW-0863">Zinc-finger</keyword>
<dbReference type="SUPFAM" id="SSF90229">
    <property type="entry name" value="CCCH zinc finger"/>
    <property type="match status" value="1"/>
</dbReference>
<feature type="domain" description="C3H1-type" evidence="14">
    <location>
        <begin position="92"/>
        <end position="119"/>
    </location>
</feature>